<keyword evidence="2" id="KW-1185">Reference proteome</keyword>
<accession>A0A3D9ZR51</accession>
<gene>
    <name evidence="1" type="ORF">DFJ67_2119</name>
</gene>
<dbReference type="GO" id="GO:0008168">
    <property type="term" value="F:methyltransferase activity"/>
    <property type="evidence" value="ECO:0007669"/>
    <property type="project" value="UniProtKB-KW"/>
</dbReference>
<dbReference type="GO" id="GO:0032259">
    <property type="term" value="P:methylation"/>
    <property type="evidence" value="ECO:0007669"/>
    <property type="project" value="UniProtKB-KW"/>
</dbReference>
<sequence>MPPAHSSWAPAEIDRDKPNAARIYDFYLGGAHNFAADRSLAEQAIADWPELPAIMRANRSFLRRAVRFMVQCGVRQFLDLGSGLPTAGNVPTVAQEVDPSCRVVCVDKDPVAVVHSRALLEDNPLANAVQADLRDTATVLAAATLEGGLDLTQPVGLLLVAVLHFVPDTDDPAGIVAAYRDAIAPGSLLAVNHATADAQPRKAATHRQLYQRTATPMTMRTRAQVTALFAGFELLPPGVVDMTHWQADPDTDQSISLAGYAAVGLKP</sequence>
<dbReference type="Proteomes" id="UP000256913">
    <property type="component" value="Unassembled WGS sequence"/>
</dbReference>
<organism evidence="1 2">
    <name type="scientific">Asanoa ferruginea</name>
    <dbReference type="NCBI Taxonomy" id="53367"/>
    <lineage>
        <taxon>Bacteria</taxon>
        <taxon>Bacillati</taxon>
        <taxon>Actinomycetota</taxon>
        <taxon>Actinomycetes</taxon>
        <taxon>Micromonosporales</taxon>
        <taxon>Micromonosporaceae</taxon>
        <taxon>Asanoa</taxon>
    </lineage>
</organism>
<dbReference type="EMBL" id="QUMQ01000001">
    <property type="protein sequence ID" value="REF96150.1"/>
    <property type="molecule type" value="Genomic_DNA"/>
</dbReference>
<evidence type="ECO:0000313" key="1">
    <source>
        <dbReference type="EMBL" id="REF96150.1"/>
    </source>
</evidence>
<dbReference type="InterPro" id="IPR006764">
    <property type="entry name" value="SAM_dep_MeTrfase_SAV2177_type"/>
</dbReference>
<name>A0A3D9ZR51_9ACTN</name>
<dbReference type="Gene3D" id="3.40.50.150">
    <property type="entry name" value="Vaccinia Virus protein VP39"/>
    <property type="match status" value="1"/>
</dbReference>
<reference evidence="1 2" key="1">
    <citation type="submission" date="2018-08" db="EMBL/GenBank/DDBJ databases">
        <title>Sequencing the genomes of 1000 actinobacteria strains.</title>
        <authorList>
            <person name="Klenk H.-P."/>
        </authorList>
    </citation>
    <scope>NUCLEOTIDE SEQUENCE [LARGE SCALE GENOMIC DNA]</scope>
    <source>
        <strain evidence="1 2">DSM 44099</strain>
    </source>
</reference>
<proteinExistence type="predicted"/>
<keyword evidence="1" id="KW-0808">Transferase</keyword>
<dbReference type="Pfam" id="PF04672">
    <property type="entry name" value="Methyltransf_19"/>
    <property type="match status" value="1"/>
</dbReference>
<dbReference type="PIRSF" id="PIRSF017393">
    <property type="entry name" value="MTase_SAV2177"/>
    <property type="match status" value="1"/>
</dbReference>
<keyword evidence="1" id="KW-0489">Methyltransferase</keyword>
<dbReference type="AlphaFoldDB" id="A0A3D9ZR51"/>
<evidence type="ECO:0000313" key="2">
    <source>
        <dbReference type="Proteomes" id="UP000256913"/>
    </source>
</evidence>
<dbReference type="SUPFAM" id="SSF53335">
    <property type="entry name" value="S-adenosyl-L-methionine-dependent methyltransferases"/>
    <property type="match status" value="1"/>
</dbReference>
<dbReference type="RefSeq" id="WP_116067719.1">
    <property type="nucleotide sequence ID" value="NZ_BONB01000022.1"/>
</dbReference>
<dbReference type="InterPro" id="IPR029063">
    <property type="entry name" value="SAM-dependent_MTases_sf"/>
</dbReference>
<protein>
    <submittedName>
        <fullName evidence="1">S-adenosyl methyltransferase</fullName>
    </submittedName>
</protein>
<comment type="caution">
    <text evidence="1">The sequence shown here is derived from an EMBL/GenBank/DDBJ whole genome shotgun (WGS) entry which is preliminary data.</text>
</comment>
<dbReference type="OrthoDB" id="4073278at2"/>